<gene>
    <name evidence="1" type="ORF">GGQ55_002329</name>
</gene>
<dbReference type="AlphaFoldDB" id="A0A853CFU7"/>
<proteinExistence type="predicted"/>
<reference evidence="1 2" key="1">
    <citation type="submission" date="2020-07" db="EMBL/GenBank/DDBJ databases">
        <title>Sequencing the genomes of 1000 actinobacteria strains.</title>
        <authorList>
            <person name="Klenk H.-P."/>
        </authorList>
    </citation>
    <scope>NUCLEOTIDE SEQUENCE [LARGE SCALE GENOMIC DNA]</scope>
    <source>
        <strain evidence="1 2">DSM 104001</strain>
    </source>
</reference>
<name>A0A853CFU7_9ACTN</name>
<organism evidence="1 2">
    <name type="scientific">Petropleomorpha daqingensis</name>
    <dbReference type="NCBI Taxonomy" id="2026353"/>
    <lineage>
        <taxon>Bacteria</taxon>
        <taxon>Bacillati</taxon>
        <taxon>Actinomycetota</taxon>
        <taxon>Actinomycetes</taxon>
        <taxon>Geodermatophilales</taxon>
        <taxon>Geodermatophilaceae</taxon>
        <taxon>Petropleomorpha</taxon>
    </lineage>
</organism>
<protein>
    <recommendedName>
        <fullName evidence="3">Excreted virulence factor EspC, type VII ESX diderm</fullName>
    </recommendedName>
</protein>
<accession>A0A853CFU7</accession>
<dbReference type="RefSeq" id="WP_179716904.1">
    <property type="nucleotide sequence ID" value="NZ_JACBZT010000001.1"/>
</dbReference>
<comment type="caution">
    <text evidence="1">The sequence shown here is derived from an EMBL/GenBank/DDBJ whole genome shotgun (WGS) entry which is preliminary data.</text>
</comment>
<sequence>MSALISVQLDAVAELAAELATLAVALAHEAPLCTSTVGSLATALGGQEGFLAFSAGSGWPQLIDAVADRAGAIAGTLSTAVDAYRTLDAGLAERISGRVGVAAIAR</sequence>
<evidence type="ECO:0000313" key="2">
    <source>
        <dbReference type="Proteomes" id="UP000541969"/>
    </source>
</evidence>
<keyword evidence="2" id="KW-1185">Reference proteome</keyword>
<evidence type="ECO:0008006" key="3">
    <source>
        <dbReference type="Google" id="ProtNLM"/>
    </source>
</evidence>
<dbReference type="EMBL" id="JACBZT010000001">
    <property type="protein sequence ID" value="NYJ06051.1"/>
    <property type="molecule type" value="Genomic_DNA"/>
</dbReference>
<evidence type="ECO:0000313" key="1">
    <source>
        <dbReference type="EMBL" id="NYJ06051.1"/>
    </source>
</evidence>
<dbReference type="Proteomes" id="UP000541969">
    <property type="component" value="Unassembled WGS sequence"/>
</dbReference>